<accession>A0A8X6WDM6</accession>
<proteinExistence type="predicted"/>
<evidence type="ECO:0000313" key="2">
    <source>
        <dbReference type="Proteomes" id="UP000887159"/>
    </source>
</evidence>
<dbReference type="EMBL" id="BMAU01021405">
    <property type="protein sequence ID" value="GFY32900.1"/>
    <property type="molecule type" value="Genomic_DNA"/>
</dbReference>
<sequence>MKILIQYSTTHLCEMSFSSVAAIKTPYQSQLEINAVLHLTVAALDPKLHNLISRQKVRIPDNYIGVVLKENKNLSISDDKRDLKKGATFKEFTSWNWDIVPSPQDKLVKALQWINLTSVLHKPVTEYANDIKESSKSQVKRKFNQIDNS</sequence>
<organism evidence="1 2">
    <name type="scientific">Trichonephila clavipes</name>
    <name type="common">Golden silk orbweaver</name>
    <name type="synonym">Nephila clavipes</name>
    <dbReference type="NCBI Taxonomy" id="2585209"/>
    <lineage>
        <taxon>Eukaryota</taxon>
        <taxon>Metazoa</taxon>
        <taxon>Ecdysozoa</taxon>
        <taxon>Arthropoda</taxon>
        <taxon>Chelicerata</taxon>
        <taxon>Arachnida</taxon>
        <taxon>Araneae</taxon>
        <taxon>Araneomorphae</taxon>
        <taxon>Entelegynae</taxon>
        <taxon>Araneoidea</taxon>
        <taxon>Nephilidae</taxon>
        <taxon>Trichonephila</taxon>
    </lineage>
</organism>
<evidence type="ECO:0000313" key="1">
    <source>
        <dbReference type="EMBL" id="GFY32900.1"/>
    </source>
</evidence>
<name>A0A8X6WDM6_TRICX</name>
<dbReference type="PANTHER" id="PTHR47204">
    <property type="entry name" value="OS02G0168900 PROTEIN"/>
    <property type="match status" value="1"/>
</dbReference>
<comment type="caution">
    <text evidence="1">The sequence shown here is derived from an EMBL/GenBank/DDBJ whole genome shotgun (WGS) entry which is preliminary data.</text>
</comment>
<dbReference type="Gene3D" id="2.40.128.680">
    <property type="match status" value="1"/>
</dbReference>
<protein>
    <submittedName>
        <fullName evidence="1">Uncharacterized protein</fullName>
    </submittedName>
</protein>
<dbReference type="PANTHER" id="PTHR47204:SF1">
    <property type="entry name" value="RIBONUCLEASE H2 SUBUNIT C"/>
    <property type="match status" value="1"/>
</dbReference>
<gene>
    <name evidence="1" type="primary">AVEN_124549_1</name>
    <name evidence="1" type="ORF">TNCV_4025241</name>
</gene>
<dbReference type="AlphaFoldDB" id="A0A8X6WDM6"/>
<reference evidence="1" key="1">
    <citation type="submission" date="2020-08" db="EMBL/GenBank/DDBJ databases">
        <title>Multicomponent nature underlies the extraordinary mechanical properties of spider dragline silk.</title>
        <authorList>
            <person name="Kono N."/>
            <person name="Nakamura H."/>
            <person name="Mori M."/>
            <person name="Yoshida Y."/>
            <person name="Ohtoshi R."/>
            <person name="Malay A.D."/>
            <person name="Moran D.A.P."/>
            <person name="Tomita M."/>
            <person name="Numata K."/>
            <person name="Arakawa K."/>
        </authorList>
    </citation>
    <scope>NUCLEOTIDE SEQUENCE</scope>
</reference>
<dbReference type="Proteomes" id="UP000887159">
    <property type="component" value="Unassembled WGS sequence"/>
</dbReference>
<keyword evidence="2" id="KW-1185">Reference proteome</keyword>